<evidence type="ECO:0000259" key="5">
    <source>
        <dbReference type="PROSITE" id="PS50240"/>
    </source>
</evidence>
<sequence>MFHHSPRNIPQKSANNVNSSFPKPLFNFISKARPNETVSVGTPRESKMRPLVTGEERINLYLSGCIAQEKIQVKPFHVRAGSSSYYEDGDIYGVQSVVIHPAFNVINYDYDVGLVELSRSITFGSTKQPIKLPRTHTTITEGSLVRVPGWGAAEFLGPVSGQLLLTTMKKINNDDCQDANNGGVLTNRMFCALSDEARPCVGDSGSPLVYENTLFVPPVPAPQEGLTPYFGTSSGHGDNVRSRLRKPGFARPRVLESTLLRLLCPIPPVPAPQEGLTPYFRTSSGHGHNSLGINPHKAKLWIASGTGNIDKEHICQESWVKLAIGSPPERAAKPGSLDCELALSSGYVATWPVDMYDISLIPNWTAARSFQEVLCMPPECFDT</sequence>
<evidence type="ECO:0000256" key="2">
    <source>
        <dbReference type="ARBA" id="ARBA00022801"/>
    </source>
</evidence>
<dbReference type="InterPro" id="IPR009003">
    <property type="entry name" value="Peptidase_S1_PA"/>
</dbReference>
<evidence type="ECO:0000313" key="7">
    <source>
        <dbReference type="Proteomes" id="UP000053825"/>
    </source>
</evidence>
<dbReference type="PANTHER" id="PTHR24276">
    <property type="entry name" value="POLYSERASE-RELATED"/>
    <property type="match status" value="1"/>
</dbReference>
<keyword evidence="4" id="KW-1015">Disulfide bond</keyword>
<reference evidence="6 7" key="1">
    <citation type="submission" date="2015-07" db="EMBL/GenBank/DDBJ databases">
        <title>The genome of Habropoda laboriosa.</title>
        <authorList>
            <person name="Pan H."/>
            <person name="Kapheim K."/>
        </authorList>
    </citation>
    <scope>NUCLEOTIDE SEQUENCE [LARGE SCALE GENOMIC DNA]</scope>
    <source>
        <strain evidence="6">0110345459</strain>
    </source>
</reference>
<dbReference type="Gene3D" id="2.40.10.10">
    <property type="entry name" value="Trypsin-like serine proteases"/>
    <property type="match status" value="1"/>
</dbReference>
<dbReference type="Proteomes" id="UP000053825">
    <property type="component" value="Unassembled WGS sequence"/>
</dbReference>
<evidence type="ECO:0000313" key="6">
    <source>
        <dbReference type="EMBL" id="KOC69601.1"/>
    </source>
</evidence>
<feature type="domain" description="Peptidase S1" evidence="5">
    <location>
        <begin position="60"/>
        <end position="307"/>
    </location>
</feature>
<dbReference type="PROSITE" id="PS50240">
    <property type="entry name" value="TRYPSIN_DOM"/>
    <property type="match status" value="1"/>
</dbReference>
<keyword evidence="3" id="KW-0720">Serine protease</keyword>
<dbReference type="EMBL" id="KQ414606">
    <property type="protein sequence ID" value="KOC69601.1"/>
    <property type="molecule type" value="Genomic_DNA"/>
</dbReference>
<dbReference type="GO" id="GO:0006508">
    <property type="term" value="P:proteolysis"/>
    <property type="evidence" value="ECO:0007669"/>
    <property type="project" value="UniProtKB-KW"/>
</dbReference>
<dbReference type="InterPro" id="IPR043504">
    <property type="entry name" value="Peptidase_S1_PA_chymotrypsin"/>
</dbReference>
<dbReference type="SMART" id="SM00020">
    <property type="entry name" value="Tryp_SPc"/>
    <property type="match status" value="1"/>
</dbReference>
<dbReference type="OrthoDB" id="10059102at2759"/>
<evidence type="ECO:0000256" key="3">
    <source>
        <dbReference type="ARBA" id="ARBA00022825"/>
    </source>
</evidence>
<dbReference type="PANTHER" id="PTHR24276:SF91">
    <property type="entry name" value="AT26814P-RELATED"/>
    <property type="match status" value="1"/>
</dbReference>
<keyword evidence="2" id="KW-0378">Hydrolase</keyword>
<dbReference type="InterPro" id="IPR050430">
    <property type="entry name" value="Peptidase_S1"/>
</dbReference>
<dbReference type="AlphaFoldDB" id="A0A0L7RFU5"/>
<dbReference type="GO" id="GO:0004252">
    <property type="term" value="F:serine-type endopeptidase activity"/>
    <property type="evidence" value="ECO:0007669"/>
    <property type="project" value="InterPro"/>
</dbReference>
<dbReference type="CDD" id="cd00190">
    <property type="entry name" value="Tryp_SPc"/>
    <property type="match status" value="1"/>
</dbReference>
<gene>
    <name evidence="6" type="ORF">WH47_05544</name>
</gene>
<dbReference type="STRING" id="597456.A0A0L7RFU5"/>
<proteinExistence type="predicted"/>
<evidence type="ECO:0000256" key="1">
    <source>
        <dbReference type="ARBA" id="ARBA00022670"/>
    </source>
</evidence>
<keyword evidence="7" id="KW-1185">Reference proteome</keyword>
<keyword evidence="1" id="KW-0645">Protease</keyword>
<accession>A0A0L7RFU5</accession>
<dbReference type="InterPro" id="IPR001254">
    <property type="entry name" value="Trypsin_dom"/>
</dbReference>
<dbReference type="Pfam" id="PF00089">
    <property type="entry name" value="Trypsin"/>
    <property type="match status" value="1"/>
</dbReference>
<organism evidence="6 7">
    <name type="scientific">Habropoda laboriosa</name>
    <dbReference type="NCBI Taxonomy" id="597456"/>
    <lineage>
        <taxon>Eukaryota</taxon>
        <taxon>Metazoa</taxon>
        <taxon>Ecdysozoa</taxon>
        <taxon>Arthropoda</taxon>
        <taxon>Hexapoda</taxon>
        <taxon>Insecta</taxon>
        <taxon>Pterygota</taxon>
        <taxon>Neoptera</taxon>
        <taxon>Endopterygota</taxon>
        <taxon>Hymenoptera</taxon>
        <taxon>Apocrita</taxon>
        <taxon>Aculeata</taxon>
        <taxon>Apoidea</taxon>
        <taxon>Anthophila</taxon>
        <taxon>Apidae</taxon>
        <taxon>Habropoda</taxon>
    </lineage>
</organism>
<evidence type="ECO:0000256" key="4">
    <source>
        <dbReference type="ARBA" id="ARBA00023157"/>
    </source>
</evidence>
<protein>
    <submittedName>
        <fullName evidence="6">Trypsin-7</fullName>
    </submittedName>
</protein>
<dbReference type="SUPFAM" id="SSF50494">
    <property type="entry name" value="Trypsin-like serine proteases"/>
    <property type="match status" value="1"/>
</dbReference>
<name>A0A0L7RFU5_9HYME</name>